<organism evidence="2 3">
    <name type="scientific">Actinoalloteichus fjordicus</name>
    <dbReference type="NCBI Taxonomy" id="1612552"/>
    <lineage>
        <taxon>Bacteria</taxon>
        <taxon>Bacillati</taxon>
        <taxon>Actinomycetota</taxon>
        <taxon>Actinomycetes</taxon>
        <taxon>Pseudonocardiales</taxon>
        <taxon>Pseudonocardiaceae</taxon>
        <taxon>Actinoalloteichus</taxon>
    </lineage>
</organism>
<accession>A0AAC9LIS9</accession>
<proteinExistence type="predicted"/>
<keyword evidence="3" id="KW-1185">Reference proteome</keyword>
<evidence type="ECO:0000313" key="2">
    <source>
        <dbReference type="EMBL" id="APU17099.1"/>
    </source>
</evidence>
<keyword evidence="1" id="KW-0812">Transmembrane</keyword>
<evidence type="ECO:0000256" key="1">
    <source>
        <dbReference type="SAM" id="Phobius"/>
    </source>
</evidence>
<evidence type="ECO:0000313" key="3">
    <source>
        <dbReference type="Proteomes" id="UP000185511"/>
    </source>
</evidence>
<name>A0AAC9LIS9_9PSEU</name>
<dbReference type="Pfam" id="PF19870">
    <property type="entry name" value="DUF6343"/>
    <property type="match status" value="1"/>
</dbReference>
<reference evidence="3" key="1">
    <citation type="submission" date="2016-06" db="EMBL/GenBank/DDBJ databases">
        <title>Complete genome sequence of Actinoalloteichus fjordicus DSM 46855 (=ADI127-17), type strain of the new species Actinoalloteichus fjordicus.</title>
        <authorList>
            <person name="Ruckert C."/>
            <person name="Nouioui I."/>
            <person name="Willmese J."/>
            <person name="van Wezel G."/>
            <person name="Klenk H.-P."/>
            <person name="Kalinowski J."/>
            <person name="Zotchev S.B."/>
        </authorList>
    </citation>
    <scope>NUCLEOTIDE SEQUENCE [LARGE SCALE GENOMIC DNA]</scope>
    <source>
        <strain evidence="3">ADI127-7</strain>
    </source>
</reference>
<feature type="transmembrane region" description="Helical" evidence="1">
    <location>
        <begin position="50"/>
        <end position="69"/>
    </location>
</feature>
<dbReference type="AlphaFoldDB" id="A0AAC9LIS9"/>
<keyword evidence="1" id="KW-1133">Transmembrane helix</keyword>
<protein>
    <submittedName>
        <fullName evidence="2">Uncharacterized protein</fullName>
    </submittedName>
</protein>
<keyword evidence="1" id="KW-0472">Membrane</keyword>
<dbReference type="EMBL" id="CP016076">
    <property type="protein sequence ID" value="APU17099.1"/>
    <property type="molecule type" value="Genomic_DNA"/>
</dbReference>
<dbReference type="InterPro" id="IPR045924">
    <property type="entry name" value="DUF6343"/>
</dbReference>
<gene>
    <name evidence="2" type="ORF">UA74_25460</name>
</gene>
<dbReference type="KEGG" id="acad:UA74_25460"/>
<dbReference type="Proteomes" id="UP000185511">
    <property type="component" value="Chromosome"/>
</dbReference>
<sequence length="78" mass="8356">MYDYHDLTAGIGGAAPTRSPLTLRLWLAGFGLVFCTGAAVLFFIADHVVFGTVLAVLAVIAAVDLMWIAHRKRRGEPG</sequence>
<feature type="transmembrane region" description="Helical" evidence="1">
    <location>
        <begin position="25"/>
        <end position="44"/>
    </location>
</feature>